<feature type="region of interest" description="Disordered" evidence="1">
    <location>
        <begin position="1"/>
        <end position="65"/>
    </location>
</feature>
<feature type="region of interest" description="Disordered" evidence="1">
    <location>
        <begin position="97"/>
        <end position="117"/>
    </location>
</feature>
<keyword evidence="3" id="KW-1185">Reference proteome</keyword>
<dbReference type="EMBL" id="JACIEC010000001">
    <property type="protein sequence ID" value="MBB4143021.1"/>
    <property type="molecule type" value="Genomic_DNA"/>
</dbReference>
<reference evidence="2 3" key="1">
    <citation type="submission" date="2020-08" db="EMBL/GenBank/DDBJ databases">
        <title>Genomic Encyclopedia of Type Strains, Phase IV (KMG-IV): sequencing the most valuable type-strain genomes for metagenomic binning, comparative biology and taxonomic classification.</title>
        <authorList>
            <person name="Goeker M."/>
        </authorList>
    </citation>
    <scope>NUCLEOTIDE SEQUENCE [LARGE SCALE GENOMIC DNA]</scope>
    <source>
        <strain evidence="2 3">DSM 29514</strain>
    </source>
</reference>
<protein>
    <submittedName>
        <fullName evidence="2">Uncharacterized protein</fullName>
    </submittedName>
</protein>
<name>A0A7W6LHC9_9HYPH</name>
<evidence type="ECO:0000313" key="2">
    <source>
        <dbReference type="EMBL" id="MBB4143021.1"/>
    </source>
</evidence>
<evidence type="ECO:0000313" key="3">
    <source>
        <dbReference type="Proteomes" id="UP000519897"/>
    </source>
</evidence>
<dbReference type="Proteomes" id="UP000519897">
    <property type="component" value="Unassembled WGS sequence"/>
</dbReference>
<accession>A0A7W6LHC9</accession>
<dbReference type="AlphaFoldDB" id="A0A7W6LHC9"/>
<organism evidence="2 3">
    <name type="scientific">Rhizobium rhizoryzae</name>
    <dbReference type="NCBI Taxonomy" id="451876"/>
    <lineage>
        <taxon>Bacteria</taxon>
        <taxon>Pseudomonadati</taxon>
        <taxon>Pseudomonadota</taxon>
        <taxon>Alphaproteobacteria</taxon>
        <taxon>Hyphomicrobiales</taxon>
        <taxon>Rhizobiaceae</taxon>
        <taxon>Rhizobium/Agrobacterium group</taxon>
        <taxon>Rhizobium</taxon>
    </lineage>
</organism>
<sequence>MPVASRMAFNRARRLARTAGSSSLTSTASKKVSTGPRSCERVQGAGDDRSCQGSRQRYRRSSPYYPRLPRRLTSFYPMTADAGRKAGVLRFSKVSRPALQFEKARKRQSPRSAEALP</sequence>
<evidence type="ECO:0000256" key="1">
    <source>
        <dbReference type="SAM" id="MobiDB-lite"/>
    </source>
</evidence>
<gene>
    <name evidence="2" type="ORF">GGQ72_001520</name>
</gene>
<feature type="compositionally biased region" description="Low complexity" evidence="1">
    <location>
        <begin position="18"/>
        <end position="34"/>
    </location>
</feature>
<proteinExistence type="predicted"/>
<comment type="caution">
    <text evidence="2">The sequence shown here is derived from an EMBL/GenBank/DDBJ whole genome shotgun (WGS) entry which is preliminary data.</text>
</comment>